<evidence type="ECO:0000313" key="3">
    <source>
        <dbReference type="Proteomes" id="UP000654279"/>
    </source>
</evidence>
<name>A0A926HN01_9FIRM</name>
<keyword evidence="3" id="KW-1185">Reference proteome</keyword>
<dbReference type="Pfam" id="PF01464">
    <property type="entry name" value="SLT"/>
    <property type="match status" value="1"/>
</dbReference>
<organism evidence="2 3">
    <name type="scientific">Luoshenia tenuis</name>
    <dbReference type="NCBI Taxonomy" id="2763654"/>
    <lineage>
        <taxon>Bacteria</taxon>
        <taxon>Bacillati</taxon>
        <taxon>Bacillota</taxon>
        <taxon>Clostridia</taxon>
        <taxon>Christensenellales</taxon>
        <taxon>Christensenellaceae</taxon>
        <taxon>Luoshenia</taxon>
    </lineage>
</organism>
<dbReference type="SUPFAM" id="SSF53955">
    <property type="entry name" value="Lysozyme-like"/>
    <property type="match status" value="1"/>
</dbReference>
<comment type="caution">
    <text evidence="2">The sequence shown here is derived from an EMBL/GenBank/DDBJ whole genome shotgun (WGS) entry which is preliminary data.</text>
</comment>
<dbReference type="Proteomes" id="UP000654279">
    <property type="component" value="Unassembled WGS sequence"/>
</dbReference>
<reference evidence="2" key="1">
    <citation type="submission" date="2020-08" db="EMBL/GenBank/DDBJ databases">
        <title>Genome public.</title>
        <authorList>
            <person name="Liu C."/>
            <person name="Sun Q."/>
        </authorList>
    </citation>
    <scope>NUCLEOTIDE SEQUENCE</scope>
    <source>
        <strain evidence="2">NSJ-44</strain>
    </source>
</reference>
<protein>
    <submittedName>
        <fullName evidence="2">Lytic transglycosylase domain-containing protein</fullName>
    </submittedName>
</protein>
<evidence type="ECO:0000313" key="2">
    <source>
        <dbReference type="EMBL" id="MBC8530074.1"/>
    </source>
</evidence>
<dbReference type="PANTHER" id="PTHR37423">
    <property type="entry name" value="SOLUBLE LYTIC MUREIN TRANSGLYCOSYLASE-RELATED"/>
    <property type="match status" value="1"/>
</dbReference>
<accession>A0A926HN01</accession>
<dbReference type="AlphaFoldDB" id="A0A926HN01"/>
<dbReference type="PANTHER" id="PTHR37423:SF2">
    <property type="entry name" value="MEMBRANE-BOUND LYTIC MUREIN TRANSGLYCOSYLASE C"/>
    <property type="match status" value="1"/>
</dbReference>
<dbReference type="CDD" id="cd16896">
    <property type="entry name" value="LT_Slt70-like"/>
    <property type="match status" value="1"/>
</dbReference>
<dbReference type="InterPro" id="IPR023346">
    <property type="entry name" value="Lysozyme-like_dom_sf"/>
</dbReference>
<gene>
    <name evidence="2" type="ORF">H8699_11595</name>
</gene>
<dbReference type="EMBL" id="JACRSO010000006">
    <property type="protein sequence ID" value="MBC8530074.1"/>
    <property type="molecule type" value="Genomic_DNA"/>
</dbReference>
<dbReference type="InterPro" id="IPR008258">
    <property type="entry name" value="Transglycosylase_SLT_dom_1"/>
</dbReference>
<proteinExistence type="predicted"/>
<sequence length="181" mass="20488">MTLWILGIALCAVMVIVGFSKPYQRRLYPLRFEEQIVACADEFQVDPYLVAAIIKCESGFDEDARSGKGAMGLMQLMPTTADWIAEKLSMPAPDEAQLLTADTNIRLGCWYIKYLLTLYDGDITLAAASYNAGRSRVLSWLEDPAYSDDGKTLKAIPFKETEEYVKRVKNAYEQYQILYQL</sequence>
<feature type="domain" description="Transglycosylase SLT" evidence="1">
    <location>
        <begin position="40"/>
        <end position="144"/>
    </location>
</feature>
<dbReference type="Gene3D" id="1.10.530.10">
    <property type="match status" value="1"/>
</dbReference>
<dbReference type="RefSeq" id="WP_147518781.1">
    <property type="nucleotide sequence ID" value="NZ_JACRSO010000006.1"/>
</dbReference>
<evidence type="ECO:0000259" key="1">
    <source>
        <dbReference type="Pfam" id="PF01464"/>
    </source>
</evidence>